<feature type="non-terminal residue" evidence="2">
    <location>
        <position position="1"/>
    </location>
</feature>
<accession>A0A9P6IHN3</accession>
<feature type="compositionally biased region" description="Acidic residues" evidence="1">
    <location>
        <begin position="71"/>
        <end position="80"/>
    </location>
</feature>
<name>A0A9P6IHN3_9FUNG</name>
<organism evidence="2 3">
    <name type="scientific">Modicella reniformis</name>
    <dbReference type="NCBI Taxonomy" id="1440133"/>
    <lineage>
        <taxon>Eukaryota</taxon>
        <taxon>Fungi</taxon>
        <taxon>Fungi incertae sedis</taxon>
        <taxon>Mucoromycota</taxon>
        <taxon>Mortierellomycotina</taxon>
        <taxon>Mortierellomycetes</taxon>
        <taxon>Mortierellales</taxon>
        <taxon>Mortierellaceae</taxon>
        <taxon>Modicella</taxon>
    </lineage>
</organism>
<feature type="compositionally biased region" description="Low complexity" evidence="1">
    <location>
        <begin position="81"/>
        <end position="118"/>
    </location>
</feature>
<dbReference type="Proteomes" id="UP000749646">
    <property type="component" value="Unassembled WGS sequence"/>
</dbReference>
<sequence length="118" mass="13048">MTTTRTKKPATNTRPPGKTTSSKLYIPCSQRDIVIQLDEDSLEESIDPGAGDPDRTLRSIRLDEREHDQQDDHDEEEDSQAEQAEQDSPASQAEQPAEQAEQPAEQAEQPAEQACSTA</sequence>
<comment type="caution">
    <text evidence="2">The sequence shown here is derived from an EMBL/GenBank/DDBJ whole genome shotgun (WGS) entry which is preliminary data.</text>
</comment>
<keyword evidence="3" id="KW-1185">Reference proteome</keyword>
<evidence type="ECO:0000313" key="2">
    <source>
        <dbReference type="EMBL" id="KAF9917240.1"/>
    </source>
</evidence>
<gene>
    <name evidence="2" type="ORF">BGZ65_012967</name>
</gene>
<evidence type="ECO:0000256" key="1">
    <source>
        <dbReference type="SAM" id="MobiDB-lite"/>
    </source>
</evidence>
<reference evidence="2" key="1">
    <citation type="journal article" date="2020" name="Fungal Divers.">
        <title>Resolving the Mortierellaceae phylogeny through synthesis of multi-gene phylogenetics and phylogenomics.</title>
        <authorList>
            <person name="Vandepol N."/>
            <person name="Liber J."/>
            <person name="Desiro A."/>
            <person name="Na H."/>
            <person name="Kennedy M."/>
            <person name="Barry K."/>
            <person name="Grigoriev I.V."/>
            <person name="Miller A.N."/>
            <person name="O'Donnell K."/>
            <person name="Stajich J.E."/>
            <person name="Bonito G."/>
        </authorList>
    </citation>
    <scope>NUCLEOTIDE SEQUENCE</scope>
    <source>
        <strain evidence="2">MES-2147</strain>
    </source>
</reference>
<dbReference type="EMBL" id="JAAAHW010011822">
    <property type="protein sequence ID" value="KAF9917240.1"/>
    <property type="molecule type" value="Genomic_DNA"/>
</dbReference>
<proteinExistence type="predicted"/>
<feature type="compositionally biased region" description="Basic and acidic residues" evidence="1">
    <location>
        <begin position="52"/>
        <end position="70"/>
    </location>
</feature>
<evidence type="ECO:0000313" key="3">
    <source>
        <dbReference type="Proteomes" id="UP000749646"/>
    </source>
</evidence>
<feature type="region of interest" description="Disordered" evidence="1">
    <location>
        <begin position="1"/>
        <end position="118"/>
    </location>
</feature>
<protein>
    <submittedName>
        <fullName evidence="2">Uncharacterized protein</fullName>
    </submittedName>
</protein>
<feature type="compositionally biased region" description="Acidic residues" evidence="1">
    <location>
        <begin position="37"/>
        <end position="46"/>
    </location>
</feature>
<dbReference type="AlphaFoldDB" id="A0A9P6IHN3"/>